<keyword evidence="1" id="KW-0378">Hydrolase</keyword>
<evidence type="ECO:0000256" key="1">
    <source>
        <dbReference type="ARBA" id="ARBA00022801"/>
    </source>
</evidence>
<feature type="compositionally biased region" description="Basic and acidic residues" evidence="2">
    <location>
        <begin position="280"/>
        <end position="293"/>
    </location>
</feature>
<dbReference type="Proteomes" id="UP001165065">
    <property type="component" value="Unassembled WGS sequence"/>
</dbReference>
<dbReference type="GO" id="GO:0016811">
    <property type="term" value="F:hydrolase activity, acting on carbon-nitrogen (but not peptide) bonds, in linear amides"/>
    <property type="evidence" value="ECO:0007669"/>
    <property type="project" value="InterPro"/>
</dbReference>
<dbReference type="CDD" id="cd07572">
    <property type="entry name" value="nit"/>
    <property type="match status" value="1"/>
</dbReference>
<dbReference type="OrthoDB" id="10250282at2759"/>
<dbReference type="PANTHER" id="PTHR23088">
    <property type="entry name" value="NITRILASE-RELATED"/>
    <property type="match status" value="1"/>
</dbReference>
<feature type="region of interest" description="Disordered" evidence="2">
    <location>
        <begin position="280"/>
        <end position="300"/>
    </location>
</feature>
<dbReference type="Gene3D" id="3.60.110.10">
    <property type="entry name" value="Carbon-nitrogen hydrolase"/>
    <property type="match status" value="1"/>
</dbReference>
<dbReference type="PROSITE" id="PS01227">
    <property type="entry name" value="UPF0012"/>
    <property type="match status" value="1"/>
</dbReference>
<reference evidence="5" key="1">
    <citation type="journal article" date="2023" name="Commun. Biol.">
        <title>Genome analysis of Parmales, the sister group of diatoms, reveals the evolutionary specialization of diatoms from phago-mixotrophs to photoautotrophs.</title>
        <authorList>
            <person name="Ban H."/>
            <person name="Sato S."/>
            <person name="Yoshikawa S."/>
            <person name="Yamada K."/>
            <person name="Nakamura Y."/>
            <person name="Ichinomiya M."/>
            <person name="Sato N."/>
            <person name="Blanc-Mathieu R."/>
            <person name="Endo H."/>
            <person name="Kuwata A."/>
            <person name="Ogata H."/>
        </authorList>
    </citation>
    <scope>NUCLEOTIDE SEQUENCE [LARGE SCALE GENOMIC DNA]</scope>
</reference>
<sequence length="300" mass="32592">MAASATVKIAISQLCSTSSKAHNLAVVRDLVSKAASKGCKMVFLPECFSLMSTSSKMTIEESEAVPDGDTVREVSSIARENKVWISGGSIHERADEVEEGKVWNTGFVVDDMGEFRGKYRKAHLFTIETPSVTLGETNTTLSGSSLTCIRNTPVGTLGLSICYDLRFPYLSSSLRYNGGADVIIYPSAFTVPTGMDHWEVLLRARAIENQCFVVAAAQAGRHNEKRSSYGHSMCVSPSGSVVSSGGGYSSFPSPPDDLPPPLKDFNVYADVDLGEVRKARERIQVEKHRREEDLGQVDVL</sequence>
<dbReference type="InterPro" id="IPR003010">
    <property type="entry name" value="C-N_Hydrolase"/>
</dbReference>
<dbReference type="InterPro" id="IPR036526">
    <property type="entry name" value="C-N_Hydrolase_sf"/>
</dbReference>
<accession>A0A9W7FWG9</accession>
<dbReference type="Pfam" id="PF00795">
    <property type="entry name" value="CN_hydrolase"/>
    <property type="match status" value="1"/>
</dbReference>
<keyword evidence="5" id="KW-1185">Reference proteome</keyword>
<evidence type="ECO:0000313" key="5">
    <source>
        <dbReference type="Proteomes" id="UP001165065"/>
    </source>
</evidence>
<dbReference type="PANTHER" id="PTHR23088:SF27">
    <property type="entry name" value="DEAMINATED GLUTATHIONE AMIDASE"/>
    <property type="match status" value="1"/>
</dbReference>
<organism evidence="4 5">
    <name type="scientific">Triparma columacea</name>
    <dbReference type="NCBI Taxonomy" id="722753"/>
    <lineage>
        <taxon>Eukaryota</taxon>
        <taxon>Sar</taxon>
        <taxon>Stramenopiles</taxon>
        <taxon>Ochrophyta</taxon>
        <taxon>Bolidophyceae</taxon>
        <taxon>Parmales</taxon>
        <taxon>Triparmaceae</taxon>
        <taxon>Triparma</taxon>
    </lineage>
</organism>
<evidence type="ECO:0000313" key="4">
    <source>
        <dbReference type="EMBL" id="GMI20357.1"/>
    </source>
</evidence>
<dbReference type="SUPFAM" id="SSF56317">
    <property type="entry name" value="Carbon-nitrogen hydrolase"/>
    <property type="match status" value="1"/>
</dbReference>
<feature type="domain" description="CN hydrolase" evidence="3">
    <location>
        <begin position="7"/>
        <end position="273"/>
    </location>
</feature>
<protein>
    <recommendedName>
        <fullName evidence="3">CN hydrolase domain-containing protein</fullName>
    </recommendedName>
</protein>
<name>A0A9W7FWG9_9STRA</name>
<comment type="caution">
    <text evidence="4">The sequence shown here is derived from an EMBL/GenBank/DDBJ whole genome shotgun (WGS) entry which is preliminary data.</text>
</comment>
<evidence type="ECO:0000259" key="3">
    <source>
        <dbReference type="PROSITE" id="PS50263"/>
    </source>
</evidence>
<dbReference type="PROSITE" id="PS50263">
    <property type="entry name" value="CN_HYDROLASE"/>
    <property type="match status" value="1"/>
</dbReference>
<dbReference type="InterPro" id="IPR001110">
    <property type="entry name" value="UPF0012_CS"/>
</dbReference>
<gene>
    <name evidence="4" type="ORF">TrCOL_g13496</name>
</gene>
<dbReference type="InterPro" id="IPR045254">
    <property type="entry name" value="Nit1/2_C-N_Hydrolase"/>
</dbReference>
<proteinExistence type="predicted"/>
<dbReference type="EMBL" id="BRYA01000509">
    <property type="protein sequence ID" value="GMI20357.1"/>
    <property type="molecule type" value="Genomic_DNA"/>
</dbReference>
<dbReference type="AlphaFoldDB" id="A0A9W7FWG9"/>
<evidence type="ECO:0000256" key="2">
    <source>
        <dbReference type="SAM" id="MobiDB-lite"/>
    </source>
</evidence>